<dbReference type="Proteomes" id="UP000055024">
    <property type="component" value="Unassembled WGS sequence"/>
</dbReference>
<dbReference type="OrthoDB" id="5920050at2759"/>
<dbReference type="AlphaFoldDB" id="A0A0V1HSG1"/>
<accession>A0A0V1HSG1</accession>
<feature type="compositionally biased region" description="Polar residues" evidence="1">
    <location>
        <begin position="405"/>
        <end position="427"/>
    </location>
</feature>
<gene>
    <name evidence="2" type="ORF">T11_14510</name>
</gene>
<reference evidence="2 3" key="1">
    <citation type="submission" date="2015-01" db="EMBL/GenBank/DDBJ databases">
        <title>Evolution of Trichinella species and genotypes.</title>
        <authorList>
            <person name="Korhonen P.K."/>
            <person name="Edoardo P."/>
            <person name="Giuseppe L.R."/>
            <person name="Gasser R.B."/>
        </authorList>
    </citation>
    <scope>NUCLEOTIDE SEQUENCE [LARGE SCALE GENOMIC DNA]</scope>
    <source>
        <strain evidence="2">ISS1029</strain>
    </source>
</reference>
<sequence length="806" mass="90031">MITERRKFATTDEKNPLKLAVERPVVNFNLHVPANAHPSLLSRSRLNVNALILRLLSRAMRRGGADPQAVISYFDGLSGSNCCKPGSTIITTAAADSDCLDNFRQIYLTSATGGFQRFAFNTNHISTGKVAFHEVVTSSCELRCFLDLSKLSAHIVNLPKRSILTIQYKRLDVLVDNIAKLLQKFHSADVGPELCCSLKNAEAKQVMIACVCGEYGARQIANQNDDESDGIFGLLKWMVDIVAHQLDVYTRFAQVVETDLRQIVVAIVDVPISAEVALGEQFERSNQCPDADLPSAQPSEAPDSPVLFADHAAELENCPRRQLSILQPERSAAGSNCEAQSSNNDHFQATLSERGELTFFTQLNKHASNRSQAQLQAVANSPVAVGDFAFFSDLLSLSPTQYSRSQLSTAEPESSTQLSYDQKNSRTPMRRDPYSPDSTQGQNFCDKFHPSQLVSSQLLADSSTDIFEQGVEHVSNEVAIENQNVDKRPLKRKILGSAAMLHGENMQNFNNDDQHSTSPMKLPKCRNELEMNNAFINHQSEIMDNTMNIENLKSPDISTKRCIYSSIGRTENTQQLQQINTPEYYQRLSLRSTNTTFTSMNSSKFDVIPSCIVGEYRTAPISTRTRRSLRLGLSRRERVLSLHQLHSSPTECWNPLSYIKISSVWRIIKDDVKSGTRSSYVSLNPKRFVPHPLRRLYLKSLPSVSRFCWRSNVFPSPLTGGIEEHLLLDGAINARSVFSFFLKVVIQIMTDHCWIAIIISGRDLILRQRILSSAIASYFNMSMLSGPGLDPQNTSCYTHQQFTASL</sequence>
<evidence type="ECO:0000313" key="2">
    <source>
        <dbReference type="EMBL" id="KRZ13462.1"/>
    </source>
</evidence>
<evidence type="ECO:0000313" key="3">
    <source>
        <dbReference type="Proteomes" id="UP000055024"/>
    </source>
</evidence>
<keyword evidence="3" id="KW-1185">Reference proteome</keyword>
<organism evidence="2 3">
    <name type="scientific">Trichinella zimbabwensis</name>
    <dbReference type="NCBI Taxonomy" id="268475"/>
    <lineage>
        <taxon>Eukaryota</taxon>
        <taxon>Metazoa</taxon>
        <taxon>Ecdysozoa</taxon>
        <taxon>Nematoda</taxon>
        <taxon>Enoplea</taxon>
        <taxon>Dorylaimia</taxon>
        <taxon>Trichinellida</taxon>
        <taxon>Trichinellidae</taxon>
        <taxon>Trichinella</taxon>
    </lineage>
</organism>
<name>A0A0V1HSG1_9BILA</name>
<proteinExistence type="predicted"/>
<dbReference type="EMBL" id="JYDP01000032">
    <property type="protein sequence ID" value="KRZ13462.1"/>
    <property type="molecule type" value="Genomic_DNA"/>
</dbReference>
<evidence type="ECO:0000256" key="1">
    <source>
        <dbReference type="SAM" id="MobiDB-lite"/>
    </source>
</evidence>
<protein>
    <submittedName>
        <fullName evidence="2">Uncharacterized protein</fullName>
    </submittedName>
</protein>
<feature type="region of interest" description="Disordered" evidence="1">
    <location>
        <begin position="405"/>
        <end position="440"/>
    </location>
</feature>
<comment type="caution">
    <text evidence="2">The sequence shown here is derived from an EMBL/GenBank/DDBJ whole genome shotgun (WGS) entry which is preliminary data.</text>
</comment>